<accession>A0AAE4CWG4</accession>
<dbReference type="Proteomes" id="UP001183629">
    <property type="component" value="Unassembled WGS sequence"/>
</dbReference>
<keyword evidence="2" id="KW-1185">Reference proteome</keyword>
<proteinExistence type="predicted"/>
<name>A0AAE4CWG4_9ACTN</name>
<sequence length="305" mass="34116">MRYHYFSRRAINSLYEDNGGRSRPVITLERLRIPSLGNVTPEVEGRIAAGRTSRAAEAAAAERLLGDFVADDPASVAAAGEGFVRGRGDVWMTLYGTDDIDQPPHAGRVAFFVRCGEGGRTAMCLFGSRENCDGWLQDSHPDRVTGWALSSTADVLRWLNDADREWDHARWAGSVGLEALMMANYEAILGLGGFFGRRTDNAMSFVGRLIDVEWLALVYHVESVTQGDLPFDTIMIGRPFWIRSGRHRVQTTDVISLAGMRSRRDRPVFAERWIRWLRPAESGAGRPLYLYRSLCRVRHVSPDLG</sequence>
<comment type="caution">
    <text evidence="1">The sequence shown here is derived from an EMBL/GenBank/DDBJ whole genome shotgun (WGS) entry which is preliminary data.</text>
</comment>
<protein>
    <submittedName>
        <fullName evidence="1">Uncharacterized protein</fullName>
    </submittedName>
</protein>
<dbReference type="AlphaFoldDB" id="A0AAE4CWG4"/>
<dbReference type="RefSeq" id="WP_310424267.1">
    <property type="nucleotide sequence ID" value="NZ_JAVDYC010000001.1"/>
</dbReference>
<reference evidence="1 2" key="1">
    <citation type="submission" date="2023-07" db="EMBL/GenBank/DDBJ databases">
        <title>Sequencing the genomes of 1000 actinobacteria strains.</title>
        <authorList>
            <person name="Klenk H.-P."/>
        </authorList>
    </citation>
    <scope>NUCLEOTIDE SEQUENCE [LARGE SCALE GENOMIC DNA]</scope>
    <source>
        <strain evidence="1 2">DSM 44711</strain>
    </source>
</reference>
<evidence type="ECO:0000313" key="1">
    <source>
        <dbReference type="EMBL" id="MDR7327205.1"/>
    </source>
</evidence>
<gene>
    <name evidence="1" type="ORF">J2S44_007455</name>
</gene>
<dbReference type="EMBL" id="JAVDYC010000001">
    <property type="protein sequence ID" value="MDR7327205.1"/>
    <property type="molecule type" value="Genomic_DNA"/>
</dbReference>
<organism evidence="1 2">
    <name type="scientific">Catenuloplanes niger</name>
    <dbReference type="NCBI Taxonomy" id="587534"/>
    <lineage>
        <taxon>Bacteria</taxon>
        <taxon>Bacillati</taxon>
        <taxon>Actinomycetota</taxon>
        <taxon>Actinomycetes</taxon>
        <taxon>Micromonosporales</taxon>
        <taxon>Micromonosporaceae</taxon>
        <taxon>Catenuloplanes</taxon>
    </lineage>
</organism>
<evidence type="ECO:0000313" key="2">
    <source>
        <dbReference type="Proteomes" id="UP001183629"/>
    </source>
</evidence>